<keyword evidence="4 10" id="KW-0732">Signal</keyword>
<dbReference type="Gene3D" id="1.10.760.10">
    <property type="entry name" value="Cytochrome c-like domain"/>
    <property type="match status" value="2"/>
</dbReference>
<comment type="PTM">
    <text evidence="8">Binds 2 heme groups per subunit.</text>
</comment>
<dbReference type="PANTHER" id="PTHR30600:SF7">
    <property type="entry name" value="CYTOCHROME C PEROXIDASE-RELATED"/>
    <property type="match status" value="1"/>
</dbReference>
<evidence type="ECO:0000256" key="5">
    <source>
        <dbReference type="ARBA" id="ARBA00022764"/>
    </source>
</evidence>
<dbReference type="EMBL" id="WHUF01000009">
    <property type="protein sequence ID" value="MQA23268.1"/>
    <property type="molecule type" value="Genomic_DNA"/>
</dbReference>
<keyword evidence="2 8" id="KW-0349">Heme</keyword>
<dbReference type="InterPro" id="IPR026259">
    <property type="entry name" value="MauG/Cytc_peroxidase"/>
</dbReference>
<feature type="binding site" description="covalent" evidence="8">
    <location>
        <position position="63"/>
    </location>
    <ligand>
        <name>heme c</name>
        <dbReference type="ChEBI" id="CHEBI:61717"/>
        <label>1</label>
    </ligand>
</feature>
<dbReference type="AlphaFoldDB" id="A0A843SLC7"/>
<evidence type="ECO:0000256" key="6">
    <source>
        <dbReference type="ARBA" id="ARBA00023002"/>
    </source>
</evidence>
<keyword evidence="13" id="KW-1185">Reference proteome</keyword>
<feature type="binding site" description="axial binding residue" evidence="9">
    <location>
        <position position="67"/>
    </location>
    <ligand>
        <name>heme c</name>
        <dbReference type="ChEBI" id="CHEBI:61717"/>
        <label>1</label>
    </ligand>
    <ligandPart>
        <name>Fe</name>
        <dbReference type="ChEBI" id="CHEBI:18248"/>
    </ligandPart>
</feature>
<evidence type="ECO:0000256" key="2">
    <source>
        <dbReference type="ARBA" id="ARBA00022617"/>
    </source>
</evidence>
<feature type="domain" description="Cytochrome c" evidence="11">
    <location>
        <begin position="41"/>
        <end position="172"/>
    </location>
</feature>
<accession>A0A843SLC7</accession>
<evidence type="ECO:0000313" key="12">
    <source>
        <dbReference type="EMBL" id="MQA23268.1"/>
    </source>
</evidence>
<dbReference type="PANTHER" id="PTHR30600">
    <property type="entry name" value="CYTOCHROME C PEROXIDASE-RELATED"/>
    <property type="match status" value="1"/>
</dbReference>
<dbReference type="InterPro" id="IPR051395">
    <property type="entry name" value="Cytochrome_c_Peroxidase/MauG"/>
</dbReference>
<comment type="caution">
    <text evidence="12">The sequence shown here is derived from an EMBL/GenBank/DDBJ whole genome shotgun (WGS) entry which is preliminary data.</text>
</comment>
<keyword evidence="3 9" id="KW-0479">Metal-binding</keyword>
<organism evidence="12 13">
    <name type="scientific">Rugamonas rivuli</name>
    <dbReference type="NCBI Taxonomy" id="2743358"/>
    <lineage>
        <taxon>Bacteria</taxon>
        <taxon>Pseudomonadati</taxon>
        <taxon>Pseudomonadota</taxon>
        <taxon>Betaproteobacteria</taxon>
        <taxon>Burkholderiales</taxon>
        <taxon>Oxalobacteraceae</taxon>
        <taxon>Telluria group</taxon>
        <taxon>Rugamonas</taxon>
    </lineage>
</organism>
<comment type="cofactor">
    <cofactor evidence="8">
        <name>heme</name>
        <dbReference type="ChEBI" id="CHEBI:30413"/>
    </cofactor>
    <text evidence="8">Binds 2 heme groups.</text>
</comment>
<feature type="binding site" description="axial binding residue" evidence="9">
    <location>
        <position position="286"/>
    </location>
    <ligand>
        <name>heme c</name>
        <dbReference type="ChEBI" id="CHEBI:61717"/>
        <label>2</label>
    </ligand>
    <ligandPart>
        <name>Fe</name>
        <dbReference type="ChEBI" id="CHEBI:18248"/>
    </ligandPart>
</feature>
<feature type="domain" description="Cytochrome c" evidence="11">
    <location>
        <begin position="192"/>
        <end position="311"/>
    </location>
</feature>
<sequence length="318" mass="34238">MSPIYRRLGPLCLAAAALAAAAAPLDEPIKPVPLTLHQDPARAALGKRLFSDARLSSNNAVSCASCHNVAQGGGDARARSAGFRGKLGAVNTPSVLNAALNFRQFWDGRADTLEAQIDMVIRNPVEMGSSWQEIMGKLAADAGYRSGFAAAYRDGLTVANVRNAIASYERTLITPNARFDQYLRGNRNAISEAEQAGYAKFKQYGCVSCHQGVNVGGNMFQKFGVMGDYFASRGGVNDADLGRYMVTHNTDDLHVFKVPSLRNVARTGPYFHDGSAATLEQAIDVMFKFQLGRTGSKQDKAAIILFLNTLNSVPTEQP</sequence>
<keyword evidence="7 9" id="KW-0408">Iron</keyword>
<feature type="binding site" description="axial binding residue" evidence="9">
    <location>
        <position position="210"/>
    </location>
    <ligand>
        <name>heme c</name>
        <dbReference type="ChEBI" id="CHEBI:61717"/>
        <label>2</label>
    </ligand>
    <ligandPart>
        <name>Fe</name>
        <dbReference type="ChEBI" id="CHEBI:18248"/>
    </ligandPart>
</feature>
<dbReference type="Proteomes" id="UP000444318">
    <property type="component" value="Unassembled WGS sequence"/>
</dbReference>
<feature type="binding site" description="covalent" evidence="8">
    <location>
        <position position="206"/>
    </location>
    <ligand>
        <name>heme c</name>
        <dbReference type="ChEBI" id="CHEBI:61717"/>
        <label>2</label>
    </ligand>
</feature>
<dbReference type="GO" id="GO:0042597">
    <property type="term" value="C:periplasmic space"/>
    <property type="evidence" value="ECO:0007669"/>
    <property type="project" value="UniProtKB-SubCell"/>
</dbReference>
<dbReference type="SUPFAM" id="SSF46626">
    <property type="entry name" value="Cytochrome c"/>
    <property type="match status" value="2"/>
</dbReference>
<evidence type="ECO:0000256" key="1">
    <source>
        <dbReference type="ARBA" id="ARBA00004418"/>
    </source>
</evidence>
<protein>
    <submittedName>
        <fullName evidence="12">Cytochrome B6</fullName>
    </submittedName>
</protein>
<name>A0A843SLC7_9BURK</name>
<dbReference type="InterPro" id="IPR036909">
    <property type="entry name" value="Cyt_c-like_dom_sf"/>
</dbReference>
<dbReference type="InterPro" id="IPR009056">
    <property type="entry name" value="Cyt_c-like_dom"/>
</dbReference>
<dbReference type="GO" id="GO:0046872">
    <property type="term" value="F:metal ion binding"/>
    <property type="evidence" value="ECO:0007669"/>
    <property type="project" value="UniProtKB-KW"/>
</dbReference>
<evidence type="ECO:0000256" key="9">
    <source>
        <dbReference type="PIRSR" id="PIRSR000294-2"/>
    </source>
</evidence>
<dbReference type="RefSeq" id="WP_152809094.1">
    <property type="nucleotide sequence ID" value="NZ_WHUF01000009.1"/>
</dbReference>
<proteinExistence type="predicted"/>
<dbReference type="GO" id="GO:0020037">
    <property type="term" value="F:heme binding"/>
    <property type="evidence" value="ECO:0007669"/>
    <property type="project" value="InterPro"/>
</dbReference>
<dbReference type="InterPro" id="IPR004852">
    <property type="entry name" value="Di-haem_cyt_c_peroxidsae"/>
</dbReference>
<reference evidence="12 13" key="1">
    <citation type="submission" date="2019-10" db="EMBL/GenBank/DDBJ databases">
        <title>Two novel species isolated from a subtropical stream in China.</title>
        <authorList>
            <person name="Lu H."/>
        </authorList>
    </citation>
    <scope>NUCLEOTIDE SEQUENCE [LARGE SCALE GENOMIC DNA]</scope>
    <source>
        <strain evidence="12 13">FT103W</strain>
    </source>
</reference>
<feature type="chain" id="PRO_5032678471" evidence="10">
    <location>
        <begin position="23"/>
        <end position="318"/>
    </location>
</feature>
<evidence type="ECO:0000256" key="8">
    <source>
        <dbReference type="PIRSR" id="PIRSR000294-1"/>
    </source>
</evidence>
<evidence type="ECO:0000256" key="4">
    <source>
        <dbReference type="ARBA" id="ARBA00022729"/>
    </source>
</evidence>
<evidence type="ECO:0000259" key="11">
    <source>
        <dbReference type="PROSITE" id="PS51007"/>
    </source>
</evidence>
<keyword evidence="6" id="KW-0560">Oxidoreductase</keyword>
<dbReference type="PIRSF" id="PIRSF000294">
    <property type="entry name" value="Cytochrome-c_peroxidase"/>
    <property type="match status" value="1"/>
</dbReference>
<dbReference type="GO" id="GO:0009055">
    <property type="term" value="F:electron transfer activity"/>
    <property type="evidence" value="ECO:0007669"/>
    <property type="project" value="InterPro"/>
</dbReference>
<evidence type="ECO:0000256" key="7">
    <source>
        <dbReference type="ARBA" id="ARBA00023004"/>
    </source>
</evidence>
<keyword evidence="5" id="KW-0574">Periplasm</keyword>
<comment type="subcellular location">
    <subcellularLocation>
        <location evidence="1">Periplasm</location>
    </subcellularLocation>
</comment>
<evidence type="ECO:0000256" key="3">
    <source>
        <dbReference type="ARBA" id="ARBA00022723"/>
    </source>
</evidence>
<gene>
    <name evidence="12" type="ORF">GEV01_27465</name>
</gene>
<dbReference type="PROSITE" id="PS51007">
    <property type="entry name" value="CYTC"/>
    <property type="match status" value="2"/>
</dbReference>
<feature type="binding site" description="covalent" evidence="8">
    <location>
        <position position="66"/>
    </location>
    <ligand>
        <name>heme c</name>
        <dbReference type="ChEBI" id="CHEBI:61717"/>
        <label>1</label>
    </ligand>
</feature>
<dbReference type="Pfam" id="PF03150">
    <property type="entry name" value="CCP_MauG"/>
    <property type="match status" value="1"/>
</dbReference>
<dbReference type="GO" id="GO:0004130">
    <property type="term" value="F:cytochrome-c peroxidase activity"/>
    <property type="evidence" value="ECO:0007669"/>
    <property type="project" value="TreeGrafter"/>
</dbReference>
<feature type="signal peptide" evidence="10">
    <location>
        <begin position="1"/>
        <end position="22"/>
    </location>
</feature>
<feature type="binding site" description="covalent" evidence="8">
    <location>
        <position position="209"/>
    </location>
    <ligand>
        <name>heme c</name>
        <dbReference type="ChEBI" id="CHEBI:61717"/>
        <label>2</label>
    </ligand>
</feature>
<evidence type="ECO:0000256" key="10">
    <source>
        <dbReference type="SAM" id="SignalP"/>
    </source>
</evidence>
<evidence type="ECO:0000313" key="13">
    <source>
        <dbReference type="Proteomes" id="UP000444318"/>
    </source>
</evidence>